<evidence type="ECO:0000256" key="5">
    <source>
        <dbReference type="ARBA" id="ARBA00038194"/>
    </source>
</evidence>
<dbReference type="PANTHER" id="PTHR43734:SF7">
    <property type="entry name" value="4,4'-DIAPONEUROSPORENE OXYGENASE"/>
    <property type="match status" value="1"/>
</dbReference>
<keyword evidence="3 10" id="KW-0560">Oxidoreductase</keyword>
<dbReference type="PROSITE" id="PS51257">
    <property type="entry name" value="PROKAR_LIPOPROTEIN"/>
    <property type="match status" value="1"/>
</dbReference>
<evidence type="ECO:0000256" key="8">
    <source>
        <dbReference type="ARBA" id="ARBA00042619"/>
    </source>
</evidence>
<dbReference type="GO" id="GO:0016491">
    <property type="term" value="F:oxidoreductase activity"/>
    <property type="evidence" value="ECO:0007669"/>
    <property type="project" value="UniProtKB-KW"/>
</dbReference>
<accession>A0A3A1R7U6</accession>
<comment type="similarity">
    <text evidence="5">Belongs to the carotenoid/retinoid oxidoreductase family. CrtP subfamily.</text>
</comment>
<name>A0A3A1R7U6_9BACI</name>
<evidence type="ECO:0000256" key="3">
    <source>
        <dbReference type="ARBA" id="ARBA00023002"/>
    </source>
</evidence>
<comment type="catalytic activity">
    <reaction evidence="9">
        <text>all-trans-4,4'-diaponeurosporene + 2 AH2 + 2 O2 = 4,4'-diaponeurosporenal + 2 A + 3 H2O</text>
        <dbReference type="Rhea" id="RHEA:56104"/>
        <dbReference type="ChEBI" id="CHEBI:13193"/>
        <dbReference type="ChEBI" id="CHEBI:15377"/>
        <dbReference type="ChEBI" id="CHEBI:15379"/>
        <dbReference type="ChEBI" id="CHEBI:17499"/>
        <dbReference type="ChEBI" id="CHEBI:62743"/>
        <dbReference type="ChEBI" id="CHEBI:79065"/>
    </reaction>
</comment>
<dbReference type="RefSeq" id="WP_119544980.1">
    <property type="nucleotide sequence ID" value="NZ_QXIR01000001.1"/>
</dbReference>
<dbReference type="Pfam" id="PF01593">
    <property type="entry name" value="Amino_oxidase"/>
    <property type="match status" value="1"/>
</dbReference>
<dbReference type="SUPFAM" id="SSF51905">
    <property type="entry name" value="FAD/NAD(P)-binding domain"/>
    <property type="match status" value="1"/>
</dbReference>
<comment type="pathway">
    <text evidence="4">Carotenoid biosynthesis; staphyloxanthin biosynthesis; staphyloxanthin from farnesyl diphosphate: step 3/5.</text>
</comment>
<evidence type="ECO:0000256" key="2">
    <source>
        <dbReference type="ARBA" id="ARBA00022746"/>
    </source>
</evidence>
<sequence length="490" mass="55071">MKKIVIIGGGLGGLAAAAVLASSGCSVSLYERNKHLGGKLKPEKLGSHTFDFGPNTITMPHVFDSVFQEAGEDPRSYYEWVKLDDHTANWSADGRRFLMSTEKETVLEQLKVIDPYAYRHYENYLGEVGKLYQLSEQAFFHRTFSSWKDYLSPSLFSAFTKVKPLETMDHFHRRFFKDPFLLQVFNRYATYIGSSPYTSPATFSMIGFLEMVQGVYYVKGGTVKLAQSLAKLAVKHGAEIHTEAEVAEIITTNRRAAGVRLRSGERIEADDVILNGDLLHALPKLVRNEERRVMTDKRIGRTSPSISAFVIMAGLDHHHDSLIHHQAYFSGNYKREFSDLFQGRWPDDPTIYISNSSFTDKSVSPEGSNLFILVNAPPISEKNTASFDADRYKESIYDKLEKQGVLIRPFLKEEKIVTPEDIQEQFGAYRGALYGIASNTKKDTFLRPFNRSQDIENLYFAGGTTHPGGGSPMVVISGKNVAKTILGKNR</sequence>
<evidence type="ECO:0000256" key="9">
    <source>
        <dbReference type="ARBA" id="ARBA00048532"/>
    </source>
</evidence>
<evidence type="ECO:0000256" key="10">
    <source>
        <dbReference type="RuleBase" id="RU362075"/>
    </source>
</evidence>
<reference evidence="12 13" key="1">
    <citation type="submission" date="2018-09" db="EMBL/GenBank/DDBJ databases">
        <title>Bacillus saliacetes sp. nov., isolated from Thai shrimp paste (Ka-pi).</title>
        <authorList>
            <person name="Daroonpunt R."/>
            <person name="Tanasupawat S."/>
            <person name="Yiamsombut S."/>
        </authorList>
    </citation>
    <scope>NUCLEOTIDE SEQUENCE [LARGE SCALE GENOMIC DNA]</scope>
    <source>
        <strain evidence="12 13">SKP7-4</strain>
    </source>
</reference>
<dbReference type="OrthoDB" id="9814556at2"/>
<dbReference type="PRINTS" id="PR00420">
    <property type="entry name" value="RNGMNOXGNASE"/>
</dbReference>
<dbReference type="InterPro" id="IPR014105">
    <property type="entry name" value="Carotenoid/retinoid_OxRdtase"/>
</dbReference>
<organism evidence="12 13">
    <name type="scientific">Bacillus salacetis</name>
    <dbReference type="NCBI Taxonomy" id="2315464"/>
    <lineage>
        <taxon>Bacteria</taxon>
        <taxon>Bacillati</taxon>
        <taxon>Bacillota</taxon>
        <taxon>Bacilli</taxon>
        <taxon>Bacillales</taxon>
        <taxon>Bacillaceae</taxon>
        <taxon>Bacillus</taxon>
    </lineage>
</organism>
<protein>
    <recommendedName>
        <fullName evidence="6">4,4'-diaponeurosporene oxygenase</fullName>
    </recommendedName>
    <alternativeName>
        <fullName evidence="7">4,4'-diaponeurosporene oxidase</fullName>
    </alternativeName>
    <alternativeName>
        <fullName evidence="8">Carotenoid oxidase</fullName>
    </alternativeName>
</protein>
<dbReference type="EMBL" id="QXIR01000001">
    <property type="protein sequence ID" value="RIW38960.1"/>
    <property type="molecule type" value="Genomic_DNA"/>
</dbReference>
<gene>
    <name evidence="12" type="primary">crtI</name>
    <name evidence="12" type="ORF">D3H55_01000</name>
</gene>
<keyword evidence="2 10" id="KW-0125">Carotenoid biosynthesis</keyword>
<dbReference type="Proteomes" id="UP000265801">
    <property type="component" value="Unassembled WGS sequence"/>
</dbReference>
<proteinExistence type="inferred from homology"/>
<evidence type="ECO:0000256" key="6">
    <source>
        <dbReference type="ARBA" id="ARBA00039159"/>
    </source>
</evidence>
<evidence type="ECO:0000256" key="7">
    <source>
        <dbReference type="ARBA" id="ARBA00041900"/>
    </source>
</evidence>
<dbReference type="InterPro" id="IPR036188">
    <property type="entry name" value="FAD/NAD-bd_sf"/>
</dbReference>
<dbReference type="Gene3D" id="3.50.50.60">
    <property type="entry name" value="FAD/NAD(P)-binding domain"/>
    <property type="match status" value="2"/>
</dbReference>
<comment type="cofactor">
    <cofactor evidence="1">
        <name>FAD</name>
        <dbReference type="ChEBI" id="CHEBI:57692"/>
    </cofactor>
</comment>
<dbReference type="InterPro" id="IPR002937">
    <property type="entry name" value="Amino_oxidase"/>
</dbReference>
<dbReference type="AlphaFoldDB" id="A0A3A1R7U6"/>
<feature type="domain" description="Amine oxidase" evidence="11">
    <location>
        <begin position="11"/>
        <end position="486"/>
    </location>
</feature>
<dbReference type="PANTHER" id="PTHR43734">
    <property type="entry name" value="PHYTOENE DESATURASE"/>
    <property type="match status" value="1"/>
</dbReference>
<evidence type="ECO:0000313" key="12">
    <source>
        <dbReference type="EMBL" id="RIW38960.1"/>
    </source>
</evidence>
<evidence type="ECO:0000256" key="4">
    <source>
        <dbReference type="ARBA" id="ARBA00037901"/>
    </source>
</evidence>
<evidence type="ECO:0000256" key="1">
    <source>
        <dbReference type="ARBA" id="ARBA00001974"/>
    </source>
</evidence>
<keyword evidence="13" id="KW-1185">Reference proteome</keyword>
<dbReference type="GO" id="GO:0016117">
    <property type="term" value="P:carotenoid biosynthetic process"/>
    <property type="evidence" value="ECO:0007669"/>
    <property type="project" value="UniProtKB-KW"/>
</dbReference>
<dbReference type="NCBIfam" id="TIGR02734">
    <property type="entry name" value="crtI_fam"/>
    <property type="match status" value="1"/>
</dbReference>
<evidence type="ECO:0000313" key="13">
    <source>
        <dbReference type="Proteomes" id="UP000265801"/>
    </source>
</evidence>
<comment type="caution">
    <text evidence="12">The sequence shown here is derived from an EMBL/GenBank/DDBJ whole genome shotgun (WGS) entry which is preliminary data.</text>
</comment>
<evidence type="ECO:0000259" key="11">
    <source>
        <dbReference type="Pfam" id="PF01593"/>
    </source>
</evidence>